<reference evidence="2" key="1">
    <citation type="journal article" date="2014" name="Int. J. Syst. Evol. Microbiol.">
        <title>Complete genome sequence of Corynebacterium casei LMG S-19264T (=DSM 44701T), isolated from a smear-ripened cheese.</title>
        <authorList>
            <consortium name="US DOE Joint Genome Institute (JGI-PGF)"/>
            <person name="Walter F."/>
            <person name="Albersmeier A."/>
            <person name="Kalinowski J."/>
            <person name="Ruckert C."/>
        </authorList>
    </citation>
    <scope>NUCLEOTIDE SEQUENCE</scope>
    <source>
        <strain evidence="2">JCM 4834</strain>
    </source>
</reference>
<evidence type="ECO:0000313" key="3">
    <source>
        <dbReference type="Proteomes" id="UP000634660"/>
    </source>
</evidence>
<protein>
    <submittedName>
        <fullName evidence="2">Uncharacterized protein</fullName>
    </submittedName>
</protein>
<feature type="compositionally biased region" description="Low complexity" evidence="1">
    <location>
        <begin position="1"/>
        <end position="22"/>
    </location>
</feature>
<accession>A0A918V2M4</accession>
<sequence length="138" mass="14455">MREPQPARATPRPVRARGVAAADGGGGGLAAATAPGRFASRGASASRAQSESRFQNGRPPVSSRLQPLCGWRFSAPRGTGEGEDGSTMRYEASACPAARITARTSSTDPPTSAITPSIRRSTSYCWSSWQYEPHGTTS</sequence>
<feature type="compositionally biased region" description="Low complexity" evidence="1">
    <location>
        <begin position="30"/>
        <end position="55"/>
    </location>
</feature>
<feature type="region of interest" description="Disordered" evidence="1">
    <location>
        <begin position="1"/>
        <end position="87"/>
    </location>
</feature>
<evidence type="ECO:0000313" key="2">
    <source>
        <dbReference type="EMBL" id="GGZ55908.1"/>
    </source>
</evidence>
<dbReference type="Proteomes" id="UP000634660">
    <property type="component" value="Unassembled WGS sequence"/>
</dbReference>
<gene>
    <name evidence="2" type="ORF">GCM10010371_14260</name>
</gene>
<proteinExistence type="predicted"/>
<name>A0A918V2M4_9ACTN</name>
<organism evidence="2 3">
    <name type="scientific">Streptomyces subrutilus</name>
    <dbReference type="NCBI Taxonomy" id="36818"/>
    <lineage>
        <taxon>Bacteria</taxon>
        <taxon>Bacillati</taxon>
        <taxon>Actinomycetota</taxon>
        <taxon>Actinomycetes</taxon>
        <taxon>Kitasatosporales</taxon>
        <taxon>Streptomycetaceae</taxon>
        <taxon>Streptomyces</taxon>
    </lineage>
</organism>
<evidence type="ECO:0000256" key="1">
    <source>
        <dbReference type="SAM" id="MobiDB-lite"/>
    </source>
</evidence>
<comment type="caution">
    <text evidence="2">The sequence shown here is derived from an EMBL/GenBank/DDBJ whole genome shotgun (WGS) entry which is preliminary data.</text>
</comment>
<dbReference type="EMBL" id="BMVX01000004">
    <property type="protein sequence ID" value="GGZ55908.1"/>
    <property type="molecule type" value="Genomic_DNA"/>
</dbReference>
<dbReference type="AlphaFoldDB" id="A0A918V2M4"/>
<reference evidence="2" key="2">
    <citation type="submission" date="2020-09" db="EMBL/GenBank/DDBJ databases">
        <authorList>
            <person name="Sun Q."/>
            <person name="Ohkuma M."/>
        </authorList>
    </citation>
    <scope>NUCLEOTIDE SEQUENCE</scope>
    <source>
        <strain evidence="2">JCM 4834</strain>
    </source>
</reference>